<dbReference type="InterPro" id="IPR011009">
    <property type="entry name" value="Kinase-like_dom_sf"/>
</dbReference>
<evidence type="ECO:0000256" key="2">
    <source>
        <dbReference type="ARBA" id="ARBA00022741"/>
    </source>
</evidence>
<accession>A0A9P6L3S1</accession>
<dbReference type="Gene3D" id="1.10.510.10">
    <property type="entry name" value="Transferase(Phosphotransferase) domain 1"/>
    <property type="match status" value="1"/>
</dbReference>
<feature type="non-terminal residue" evidence="6">
    <location>
        <position position="1"/>
    </location>
</feature>
<feature type="domain" description="Protein kinase" evidence="5">
    <location>
        <begin position="1"/>
        <end position="222"/>
    </location>
</feature>
<organism evidence="6 7">
    <name type="scientific">Thelephora terrestris</name>
    <dbReference type="NCBI Taxonomy" id="56493"/>
    <lineage>
        <taxon>Eukaryota</taxon>
        <taxon>Fungi</taxon>
        <taxon>Dikarya</taxon>
        <taxon>Basidiomycota</taxon>
        <taxon>Agaricomycotina</taxon>
        <taxon>Agaricomycetes</taxon>
        <taxon>Thelephorales</taxon>
        <taxon>Thelephoraceae</taxon>
        <taxon>Thelephora</taxon>
    </lineage>
</organism>
<keyword evidence="2" id="KW-0547">Nucleotide-binding</keyword>
<evidence type="ECO:0000313" key="6">
    <source>
        <dbReference type="EMBL" id="KAF9780907.1"/>
    </source>
</evidence>
<dbReference type="GO" id="GO:0005524">
    <property type="term" value="F:ATP binding"/>
    <property type="evidence" value="ECO:0007669"/>
    <property type="project" value="UniProtKB-KW"/>
</dbReference>
<sequence length="233" mass="26206">TQDFCKEAVIWRHLHHPNIVPLIGVIISPGQCLLVSDWVDNGTINQFIKMNPDANRIDLLIDVVEGLMYMHNLSIVHGGLSMEKILITQSDHACLIGFGNATTAGSLRHLSLYDVIGNSGLYGQGGQFWMIYRQDEIRVAGLTKELDVYALGLVIYEVLCGFTPIHDPRAWWDFLRKERAKPEDAAGLGFTDGLWETLEQCWLVDPKKRPTLREVLACLRKIAPSWGNRQAVV</sequence>
<keyword evidence="1" id="KW-0808">Transferase</keyword>
<name>A0A9P6L3S1_9AGAM</name>
<evidence type="ECO:0000313" key="7">
    <source>
        <dbReference type="Proteomes" id="UP000736335"/>
    </source>
</evidence>
<dbReference type="PANTHER" id="PTHR44329">
    <property type="entry name" value="SERINE/THREONINE-PROTEIN KINASE TNNI3K-RELATED"/>
    <property type="match status" value="1"/>
</dbReference>
<dbReference type="Pfam" id="PF07714">
    <property type="entry name" value="PK_Tyr_Ser-Thr"/>
    <property type="match status" value="1"/>
</dbReference>
<dbReference type="InterPro" id="IPR000719">
    <property type="entry name" value="Prot_kinase_dom"/>
</dbReference>
<keyword evidence="7" id="KW-1185">Reference proteome</keyword>
<evidence type="ECO:0000259" key="5">
    <source>
        <dbReference type="PROSITE" id="PS50011"/>
    </source>
</evidence>
<evidence type="ECO:0000256" key="3">
    <source>
        <dbReference type="ARBA" id="ARBA00022777"/>
    </source>
</evidence>
<proteinExistence type="predicted"/>
<dbReference type="AlphaFoldDB" id="A0A9P6L3S1"/>
<comment type="caution">
    <text evidence="6">The sequence shown here is derived from an EMBL/GenBank/DDBJ whole genome shotgun (WGS) entry which is preliminary data.</text>
</comment>
<dbReference type="OrthoDB" id="4062651at2759"/>
<dbReference type="PANTHER" id="PTHR44329:SF288">
    <property type="entry name" value="MITOGEN-ACTIVATED PROTEIN KINASE KINASE KINASE 20"/>
    <property type="match status" value="1"/>
</dbReference>
<reference evidence="6" key="2">
    <citation type="submission" date="2020-11" db="EMBL/GenBank/DDBJ databases">
        <authorList>
            <consortium name="DOE Joint Genome Institute"/>
            <person name="Kuo A."/>
            <person name="Miyauchi S."/>
            <person name="Kiss E."/>
            <person name="Drula E."/>
            <person name="Kohler A."/>
            <person name="Sanchez-Garcia M."/>
            <person name="Andreopoulos B."/>
            <person name="Barry K.W."/>
            <person name="Bonito G."/>
            <person name="Buee M."/>
            <person name="Carver A."/>
            <person name="Chen C."/>
            <person name="Cichocki N."/>
            <person name="Clum A."/>
            <person name="Culley D."/>
            <person name="Crous P.W."/>
            <person name="Fauchery L."/>
            <person name="Girlanda M."/>
            <person name="Hayes R."/>
            <person name="Keri Z."/>
            <person name="Labutti K."/>
            <person name="Lipzen A."/>
            <person name="Lombard V."/>
            <person name="Magnuson J."/>
            <person name="Maillard F."/>
            <person name="Morin E."/>
            <person name="Murat C."/>
            <person name="Nolan M."/>
            <person name="Ohm R."/>
            <person name="Pangilinan J."/>
            <person name="Pereira M."/>
            <person name="Perotto S."/>
            <person name="Peter M."/>
            <person name="Riley R."/>
            <person name="Sitrit Y."/>
            <person name="Stielow B."/>
            <person name="Szollosi G."/>
            <person name="Zifcakova L."/>
            <person name="Stursova M."/>
            <person name="Spatafora J.W."/>
            <person name="Tedersoo L."/>
            <person name="Vaario L.-M."/>
            <person name="Yamada A."/>
            <person name="Yan M."/>
            <person name="Wang P."/>
            <person name="Xu J."/>
            <person name="Bruns T."/>
            <person name="Baldrian P."/>
            <person name="Vilgalys R."/>
            <person name="Henrissat B."/>
            <person name="Grigoriev I.V."/>
            <person name="Hibbett D."/>
            <person name="Nagy L.G."/>
            <person name="Martin F.M."/>
        </authorList>
    </citation>
    <scope>NUCLEOTIDE SEQUENCE</scope>
    <source>
        <strain evidence="6">UH-Tt-Lm1</strain>
    </source>
</reference>
<dbReference type="InterPro" id="IPR051681">
    <property type="entry name" value="Ser/Thr_Kinases-Pseudokinases"/>
</dbReference>
<dbReference type="SUPFAM" id="SSF56112">
    <property type="entry name" value="Protein kinase-like (PK-like)"/>
    <property type="match status" value="1"/>
</dbReference>
<dbReference type="EMBL" id="WIUZ02000015">
    <property type="protein sequence ID" value="KAF9780907.1"/>
    <property type="molecule type" value="Genomic_DNA"/>
</dbReference>
<reference evidence="6" key="1">
    <citation type="journal article" date="2020" name="Nat. Commun.">
        <title>Large-scale genome sequencing of mycorrhizal fungi provides insights into the early evolution of symbiotic traits.</title>
        <authorList>
            <person name="Miyauchi S."/>
            <person name="Kiss E."/>
            <person name="Kuo A."/>
            <person name="Drula E."/>
            <person name="Kohler A."/>
            <person name="Sanchez-Garcia M."/>
            <person name="Morin E."/>
            <person name="Andreopoulos B."/>
            <person name="Barry K.W."/>
            <person name="Bonito G."/>
            <person name="Buee M."/>
            <person name="Carver A."/>
            <person name="Chen C."/>
            <person name="Cichocki N."/>
            <person name="Clum A."/>
            <person name="Culley D."/>
            <person name="Crous P.W."/>
            <person name="Fauchery L."/>
            <person name="Girlanda M."/>
            <person name="Hayes R.D."/>
            <person name="Keri Z."/>
            <person name="LaButti K."/>
            <person name="Lipzen A."/>
            <person name="Lombard V."/>
            <person name="Magnuson J."/>
            <person name="Maillard F."/>
            <person name="Murat C."/>
            <person name="Nolan M."/>
            <person name="Ohm R.A."/>
            <person name="Pangilinan J."/>
            <person name="Pereira M.F."/>
            <person name="Perotto S."/>
            <person name="Peter M."/>
            <person name="Pfister S."/>
            <person name="Riley R."/>
            <person name="Sitrit Y."/>
            <person name="Stielow J.B."/>
            <person name="Szollosi G."/>
            <person name="Zifcakova L."/>
            <person name="Stursova M."/>
            <person name="Spatafora J.W."/>
            <person name="Tedersoo L."/>
            <person name="Vaario L.M."/>
            <person name="Yamada A."/>
            <person name="Yan M."/>
            <person name="Wang P."/>
            <person name="Xu J."/>
            <person name="Bruns T."/>
            <person name="Baldrian P."/>
            <person name="Vilgalys R."/>
            <person name="Dunand C."/>
            <person name="Henrissat B."/>
            <person name="Grigoriev I.V."/>
            <person name="Hibbett D."/>
            <person name="Nagy L.G."/>
            <person name="Martin F.M."/>
        </authorList>
    </citation>
    <scope>NUCLEOTIDE SEQUENCE</scope>
    <source>
        <strain evidence="6">UH-Tt-Lm1</strain>
    </source>
</reference>
<dbReference type="GO" id="GO:0004674">
    <property type="term" value="F:protein serine/threonine kinase activity"/>
    <property type="evidence" value="ECO:0007669"/>
    <property type="project" value="TreeGrafter"/>
</dbReference>
<keyword evidence="3 6" id="KW-0418">Kinase</keyword>
<dbReference type="PIRSF" id="PIRSF000654">
    <property type="entry name" value="Integrin-linked_kinase"/>
    <property type="match status" value="1"/>
</dbReference>
<keyword evidence="4" id="KW-0067">ATP-binding</keyword>
<gene>
    <name evidence="6" type="ORF">BJ322DRAFT_1011707</name>
</gene>
<evidence type="ECO:0000256" key="1">
    <source>
        <dbReference type="ARBA" id="ARBA00022679"/>
    </source>
</evidence>
<dbReference type="PROSITE" id="PS50011">
    <property type="entry name" value="PROTEIN_KINASE_DOM"/>
    <property type="match status" value="1"/>
</dbReference>
<dbReference type="CDD" id="cd00180">
    <property type="entry name" value="PKc"/>
    <property type="match status" value="1"/>
</dbReference>
<dbReference type="Proteomes" id="UP000736335">
    <property type="component" value="Unassembled WGS sequence"/>
</dbReference>
<evidence type="ECO:0000256" key="4">
    <source>
        <dbReference type="ARBA" id="ARBA00022840"/>
    </source>
</evidence>
<protein>
    <submittedName>
        <fullName evidence="6">Kinase-like domain-containing protein</fullName>
    </submittedName>
</protein>
<dbReference type="InterPro" id="IPR001245">
    <property type="entry name" value="Ser-Thr/Tyr_kinase_cat_dom"/>
</dbReference>